<dbReference type="RefSeq" id="WP_306827949.1">
    <property type="nucleotide sequence ID" value="NZ_JAUSRA010000001.1"/>
</dbReference>
<dbReference type="EMBL" id="JAUSRA010000001">
    <property type="protein sequence ID" value="MDP9793054.1"/>
    <property type="molecule type" value="Genomic_DNA"/>
</dbReference>
<feature type="signal peptide" evidence="2">
    <location>
        <begin position="1"/>
        <end position="27"/>
    </location>
</feature>
<accession>A0ABT9MNU5</accession>
<dbReference type="InterPro" id="IPR036514">
    <property type="entry name" value="SGNH_hydro_sf"/>
</dbReference>
<keyword evidence="5" id="KW-1185">Reference proteome</keyword>
<evidence type="ECO:0000313" key="5">
    <source>
        <dbReference type="Proteomes" id="UP001240984"/>
    </source>
</evidence>
<protein>
    <submittedName>
        <fullName evidence="4">Lysophospholipase L1-like esterase</fullName>
    </submittedName>
</protein>
<dbReference type="PANTHER" id="PTHR37981">
    <property type="entry name" value="LIPASE 2"/>
    <property type="match status" value="1"/>
</dbReference>
<gene>
    <name evidence="4" type="ORF">J2S43_001566</name>
</gene>
<proteinExistence type="predicted"/>
<dbReference type="Gene3D" id="3.40.50.1110">
    <property type="entry name" value="SGNH hydrolase"/>
    <property type="match status" value="1"/>
</dbReference>
<evidence type="ECO:0000313" key="4">
    <source>
        <dbReference type="EMBL" id="MDP9793054.1"/>
    </source>
</evidence>
<feature type="region of interest" description="Disordered" evidence="1">
    <location>
        <begin position="49"/>
        <end position="69"/>
    </location>
</feature>
<sequence>MQKLRSVLAAAALAVTATLTAAAPAQAAGVIPGEYVALGDSFASGVGAPPYLPEADPEDPCRNSEHSYPRTWAGRNPGFTLVDMTCSGATIAEVRAEQMSALSGRTTLVTVTVGGNDDGFTDTARTCVLGSDAQCKAATDLGAYVARTTLADALAALYTDIRLRAPRAQILVLGYPRLVDEGTGSCGAIGLSALKRKQITHNADHLAAGIADAAGRAGVRFVEMRLPFIGHEACTPISTEWIHGVSSNVDLAHQTFHPKKHGHAVVYTYMLGAEILKL</sequence>
<feature type="domain" description="SGNH hydrolase-type esterase" evidence="3">
    <location>
        <begin position="37"/>
        <end position="264"/>
    </location>
</feature>
<evidence type="ECO:0000259" key="3">
    <source>
        <dbReference type="Pfam" id="PF13472"/>
    </source>
</evidence>
<reference evidence="4 5" key="1">
    <citation type="submission" date="2023-07" db="EMBL/GenBank/DDBJ databases">
        <title>Sequencing the genomes of 1000 actinobacteria strains.</title>
        <authorList>
            <person name="Klenk H.-P."/>
        </authorList>
    </citation>
    <scope>NUCLEOTIDE SEQUENCE [LARGE SCALE GENOMIC DNA]</scope>
    <source>
        <strain evidence="4 5">DSM 44710</strain>
    </source>
</reference>
<organism evidence="4 5">
    <name type="scientific">Catenuloplanes nepalensis</name>
    <dbReference type="NCBI Taxonomy" id="587533"/>
    <lineage>
        <taxon>Bacteria</taxon>
        <taxon>Bacillati</taxon>
        <taxon>Actinomycetota</taxon>
        <taxon>Actinomycetes</taxon>
        <taxon>Micromonosporales</taxon>
        <taxon>Micromonosporaceae</taxon>
        <taxon>Catenuloplanes</taxon>
    </lineage>
</organism>
<dbReference type="Proteomes" id="UP001240984">
    <property type="component" value="Unassembled WGS sequence"/>
</dbReference>
<evidence type="ECO:0000256" key="2">
    <source>
        <dbReference type="SAM" id="SignalP"/>
    </source>
</evidence>
<feature type="chain" id="PRO_5047414158" evidence="2">
    <location>
        <begin position="28"/>
        <end position="278"/>
    </location>
</feature>
<dbReference type="InterPro" id="IPR037460">
    <property type="entry name" value="SEST-like"/>
</dbReference>
<name>A0ABT9MNU5_9ACTN</name>
<comment type="caution">
    <text evidence="4">The sequence shown here is derived from an EMBL/GenBank/DDBJ whole genome shotgun (WGS) entry which is preliminary data.</text>
</comment>
<keyword evidence="2" id="KW-0732">Signal</keyword>
<dbReference type="PANTHER" id="PTHR37981:SF1">
    <property type="entry name" value="SGNH HYDROLASE-TYPE ESTERASE DOMAIN-CONTAINING PROTEIN"/>
    <property type="match status" value="1"/>
</dbReference>
<dbReference type="SUPFAM" id="SSF52266">
    <property type="entry name" value="SGNH hydrolase"/>
    <property type="match status" value="1"/>
</dbReference>
<dbReference type="CDD" id="cd01823">
    <property type="entry name" value="SEST_like"/>
    <property type="match status" value="1"/>
</dbReference>
<dbReference type="Pfam" id="PF13472">
    <property type="entry name" value="Lipase_GDSL_2"/>
    <property type="match status" value="1"/>
</dbReference>
<feature type="compositionally biased region" description="Basic and acidic residues" evidence="1">
    <location>
        <begin position="59"/>
        <end position="68"/>
    </location>
</feature>
<evidence type="ECO:0000256" key="1">
    <source>
        <dbReference type="SAM" id="MobiDB-lite"/>
    </source>
</evidence>
<dbReference type="InterPro" id="IPR013830">
    <property type="entry name" value="SGNH_hydro"/>
</dbReference>